<keyword evidence="8" id="KW-0472">Membrane</keyword>
<keyword evidence="6" id="KW-0067">ATP-binding</keyword>
<dbReference type="InterPro" id="IPR000719">
    <property type="entry name" value="Prot_kinase_dom"/>
</dbReference>
<feature type="domain" description="Protein kinase" evidence="9">
    <location>
        <begin position="15"/>
        <end position="286"/>
    </location>
</feature>
<feature type="transmembrane region" description="Helical" evidence="8">
    <location>
        <begin position="328"/>
        <end position="348"/>
    </location>
</feature>
<reference evidence="10 11" key="1">
    <citation type="journal article" date="2017" name="Infect. Genet. Evol.">
        <title>The new phylogeny of the genus Mycobacterium: The old and the news.</title>
        <authorList>
            <person name="Tortoli E."/>
            <person name="Fedrizzi T."/>
            <person name="Meehan C.J."/>
            <person name="Trovato A."/>
            <person name="Grottola A."/>
            <person name="Giacobazzi E."/>
            <person name="Serpini G.F."/>
            <person name="Tagliazucchi S."/>
            <person name="Fabio A."/>
            <person name="Bettua C."/>
            <person name="Bertorelli R."/>
            <person name="Frascaro F."/>
            <person name="De Sanctis V."/>
            <person name="Pecorari M."/>
            <person name="Jousson O."/>
            <person name="Segata N."/>
            <person name="Cirillo D.M."/>
        </authorList>
    </citation>
    <scope>NUCLEOTIDE SEQUENCE [LARGE SCALE GENOMIC DNA]</scope>
    <source>
        <strain evidence="10 11">CIP1034565</strain>
    </source>
</reference>
<protein>
    <recommendedName>
        <fullName evidence="1">non-specific serine/threonine protein kinase</fullName>
        <ecNumber evidence="1">2.7.11.1</ecNumber>
    </recommendedName>
</protein>
<dbReference type="GO" id="GO:0005524">
    <property type="term" value="F:ATP binding"/>
    <property type="evidence" value="ECO:0007669"/>
    <property type="project" value="UniProtKB-KW"/>
</dbReference>
<dbReference type="PANTHER" id="PTHR43289">
    <property type="entry name" value="MITOGEN-ACTIVATED PROTEIN KINASE KINASE KINASE 20-RELATED"/>
    <property type="match status" value="1"/>
</dbReference>
<name>A0A2G5P825_9MYCO</name>
<evidence type="ECO:0000256" key="3">
    <source>
        <dbReference type="ARBA" id="ARBA00022679"/>
    </source>
</evidence>
<dbReference type="SUPFAM" id="SSF56112">
    <property type="entry name" value="Protein kinase-like (PK-like)"/>
    <property type="match status" value="1"/>
</dbReference>
<dbReference type="AlphaFoldDB" id="A0A2G5P825"/>
<evidence type="ECO:0000256" key="4">
    <source>
        <dbReference type="ARBA" id="ARBA00022741"/>
    </source>
</evidence>
<dbReference type="PROSITE" id="PS00108">
    <property type="entry name" value="PROTEIN_KINASE_ST"/>
    <property type="match status" value="1"/>
</dbReference>
<feature type="compositionally biased region" description="Low complexity" evidence="7">
    <location>
        <begin position="356"/>
        <end position="385"/>
    </location>
</feature>
<dbReference type="EMBL" id="PDCN02000017">
    <property type="protein sequence ID" value="PIB74417.1"/>
    <property type="molecule type" value="Genomic_DNA"/>
</dbReference>
<keyword evidence="5 10" id="KW-0418">Kinase</keyword>
<dbReference type="Gene3D" id="1.10.510.10">
    <property type="entry name" value="Transferase(Phosphotransferase) domain 1"/>
    <property type="match status" value="1"/>
</dbReference>
<evidence type="ECO:0000259" key="9">
    <source>
        <dbReference type="PROSITE" id="PS50011"/>
    </source>
</evidence>
<dbReference type="PROSITE" id="PS50011">
    <property type="entry name" value="PROTEIN_KINASE_DOM"/>
    <property type="match status" value="1"/>
</dbReference>
<evidence type="ECO:0000256" key="2">
    <source>
        <dbReference type="ARBA" id="ARBA00022527"/>
    </source>
</evidence>
<comment type="caution">
    <text evidence="10">The sequence shown here is derived from an EMBL/GenBank/DDBJ whole genome shotgun (WGS) entry which is preliminary data.</text>
</comment>
<dbReference type="PANTHER" id="PTHR43289:SF6">
    <property type="entry name" value="SERINE_THREONINE-PROTEIN KINASE NEKL-3"/>
    <property type="match status" value="1"/>
</dbReference>
<keyword evidence="4" id="KW-0547">Nucleotide-binding</keyword>
<dbReference type="RefSeq" id="WP_090590203.1">
    <property type="nucleotide sequence ID" value="NZ_CP104302.1"/>
</dbReference>
<dbReference type="Proteomes" id="UP000230551">
    <property type="component" value="Unassembled WGS sequence"/>
</dbReference>
<evidence type="ECO:0000256" key="5">
    <source>
        <dbReference type="ARBA" id="ARBA00022777"/>
    </source>
</evidence>
<gene>
    <name evidence="10" type="ORF">CQY22_013190</name>
</gene>
<evidence type="ECO:0000256" key="7">
    <source>
        <dbReference type="SAM" id="MobiDB-lite"/>
    </source>
</evidence>
<evidence type="ECO:0000256" key="8">
    <source>
        <dbReference type="SAM" id="Phobius"/>
    </source>
</evidence>
<accession>A0A2G5P825</accession>
<proteinExistence type="predicted"/>
<dbReference type="SMART" id="SM00220">
    <property type="entry name" value="S_TKc"/>
    <property type="match status" value="1"/>
</dbReference>
<keyword evidence="2 10" id="KW-0723">Serine/threonine-protein kinase</keyword>
<dbReference type="Gene3D" id="3.30.200.20">
    <property type="entry name" value="Phosphorylase Kinase, domain 1"/>
    <property type="match status" value="1"/>
</dbReference>
<dbReference type="EC" id="2.7.11.1" evidence="1"/>
<dbReference type="GO" id="GO:0004674">
    <property type="term" value="F:protein serine/threonine kinase activity"/>
    <property type="evidence" value="ECO:0007669"/>
    <property type="project" value="UniProtKB-KW"/>
</dbReference>
<dbReference type="STRING" id="85968.GCA_900073015_02752"/>
<keyword evidence="11" id="KW-1185">Reference proteome</keyword>
<keyword evidence="8" id="KW-1133">Transmembrane helix</keyword>
<organism evidence="10 11">
    <name type="scientific">Mycolicibacterium brumae</name>
    <dbReference type="NCBI Taxonomy" id="85968"/>
    <lineage>
        <taxon>Bacteria</taxon>
        <taxon>Bacillati</taxon>
        <taxon>Actinomycetota</taxon>
        <taxon>Actinomycetes</taxon>
        <taxon>Mycobacteriales</taxon>
        <taxon>Mycobacteriaceae</taxon>
        <taxon>Mycolicibacterium</taxon>
    </lineage>
</organism>
<dbReference type="GO" id="GO:0080090">
    <property type="term" value="P:regulation of primary metabolic process"/>
    <property type="evidence" value="ECO:0007669"/>
    <property type="project" value="UniProtKB-ARBA"/>
</dbReference>
<evidence type="ECO:0000256" key="6">
    <source>
        <dbReference type="ARBA" id="ARBA00022840"/>
    </source>
</evidence>
<feature type="region of interest" description="Disordered" evidence="7">
    <location>
        <begin position="353"/>
        <end position="386"/>
    </location>
</feature>
<evidence type="ECO:0000256" key="1">
    <source>
        <dbReference type="ARBA" id="ARBA00012513"/>
    </source>
</evidence>
<sequence length="499" mass="53140">MDGETLGVGSRVGDYQIQNRIGAGGMGEVYLVQHPRLPRLDALKLLDATVSRNAQFSRRFQREADLLAPLRHPNVITIHDRGVHEGRLWLTMEYVDGLDAARLLTSQGPLPLELAVAIIGGAGAALDYAYGEYGITHRDVKPANILVEFDRNRRLKTVKLADFGIAKAAGESTSLTSTGVTIGTMSYIAPEAIEGRELDNRADVYSLGCSAFELLTGTPPYAATTIPALMMAHIAQPIPSITERNRALPKHLDSVFARVLAKDPAQRYQTCEDFVGALRGTASEELPKAASVPFAVGHGSAGQPWPWPSSESRESDPARAVISPKSPLAVAAYAMTLLLVVAAVVWLVTSRGDSRSTPVAPVTTSAAASTTTTTPPTTTTPTDPTGAEINRAAVEQWLGGWNGTVSQPASQTPVYTVQLQLEHDGRTVVGTIVYPELSCSGRLDHAALSGNVLTLQENITVNTRGKCVTPSTLTLMLRPNEIGYGFGNDGGGQATLNRT</sequence>
<dbReference type="Pfam" id="PF00069">
    <property type="entry name" value="Pkinase"/>
    <property type="match status" value="1"/>
</dbReference>
<evidence type="ECO:0000313" key="10">
    <source>
        <dbReference type="EMBL" id="PIB74417.1"/>
    </source>
</evidence>
<dbReference type="InterPro" id="IPR008271">
    <property type="entry name" value="Ser/Thr_kinase_AS"/>
</dbReference>
<dbReference type="InterPro" id="IPR011009">
    <property type="entry name" value="Kinase-like_dom_sf"/>
</dbReference>
<dbReference type="CDD" id="cd14014">
    <property type="entry name" value="STKc_PknB_like"/>
    <property type="match status" value="1"/>
</dbReference>
<keyword evidence="8" id="KW-0812">Transmembrane</keyword>
<keyword evidence="3" id="KW-0808">Transferase</keyword>
<feature type="region of interest" description="Disordered" evidence="7">
    <location>
        <begin position="299"/>
        <end position="318"/>
    </location>
</feature>
<evidence type="ECO:0000313" key="11">
    <source>
        <dbReference type="Proteomes" id="UP000230551"/>
    </source>
</evidence>